<dbReference type="SUPFAM" id="SSF103481">
    <property type="entry name" value="Multidrug resistance efflux transporter EmrE"/>
    <property type="match status" value="2"/>
</dbReference>
<evidence type="ECO:0000313" key="4">
    <source>
        <dbReference type="Proteomes" id="UP000587070"/>
    </source>
</evidence>
<dbReference type="Gene3D" id="1.10.3730.20">
    <property type="match status" value="1"/>
</dbReference>
<gene>
    <name evidence="3" type="ORF">GGD90_002385</name>
</gene>
<dbReference type="InterPro" id="IPR000620">
    <property type="entry name" value="EamA_dom"/>
</dbReference>
<feature type="domain" description="EamA" evidence="2">
    <location>
        <begin position="9"/>
        <end position="142"/>
    </location>
</feature>
<dbReference type="PANTHER" id="PTHR22911:SF79">
    <property type="entry name" value="MOBA-LIKE NTP TRANSFERASE DOMAIN-CONTAINING PROTEIN"/>
    <property type="match status" value="1"/>
</dbReference>
<keyword evidence="1" id="KW-1133">Transmembrane helix</keyword>
<feature type="transmembrane region" description="Helical" evidence="1">
    <location>
        <begin position="12"/>
        <end position="32"/>
    </location>
</feature>
<evidence type="ECO:0000256" key="1">
    <source>
        <dbReference type="SAM" id="Phobius"/>
    </source>
</evidence>
<dbReference type="InterPro" id="IPR037185">
    <property type="entry name" value="EmrE-like"/>
</dbReference>
<proteinExistence type="predicted"/>
<evidence type="ECO:0000259" key="2">
    <source>
        <dbReference type="Pfam" id="PF00892"/>
    </source>
</evidence>
<dbReference type="AlphaFoldDB" id="A0A840GII9"/>
<feature type="transmembrane region" description="Helical" evidence="1">
    <location>
        <begin position="176"/>
        <end position="197"/>
    </location>
</feature>
<dbReference type="Proteomes" id="UP000587070">
    <property type="component" value="Unassembled WGS sequence"/>
</dbReference>
<organism evidence="3 4">
    <name type="scientific">Rhodocyclus tenuis</name>
    <name type="common">Rhodospirillum tenue</name>
    <dbReference type="NCBI Taxonomy" id="1066"/>
    <lineage>
        <taxon>Bacteria</taxon>
        <taxon>Pseudomonadati</taxon>
        <taxon>Pseudomonadota</taxon>
        <taxon>Betaproteobacteria</taxon>
        <taxon>Rhodocyclales</taxon>
        <taxon>Rhodocyclaceae</taxon>
        <taxon>Rhodocyclus</taxon>
    </lineage>
</organism>
<keyword evidence="4" id="KW-1185">Reference proteome</keyword>
<feature type="transmembrane region" description="Helical" evidence="1">
    <location>
        <begin position="97"/>
        <end position="119"/>
    </location>
</feature>
<reference evidence="3 4" key="1">
    <citation type="submission" date="2020-08" db="EMBL/GenBank/DDBJ databases">
        <title>Genome sequencing of Purple Non-Sulfur Bacteria from various extreme environments.</title>
        <authorList>
            <person name="Mayer M."/>
        </authorList>
    </citation>
    <scope>NUCLEOTIDE SEQUENCE [LARGE SCALE GENOMIC DNA]</scope>
    <source>
        <strain evidence="3 4">2761</strain>
    </source>
</reference>
<feature type="transmembrane region" description="Helical" evidence="1">
    <location>
        <begin position="267"/>
        <end position="286"/>
    </location>
</feature>
<feature type="transmembrane region" description="Helical" evidence="1">
    <location>
        <begin position="243"/>
        <end position="261"/>
    </location>
</feature>
<dbReference type="OrthoDB" id="6119273at2"/>
<dbReference type="PANTHER" id="PTHR22911">
    <property type="entry name" value="ACYL-MALONYL CONDENSING ENZYME-RELATED"/>
    <property type="match status" value="1"/>
</dbReference>
<protein>
    <submittedName>
        <fullName evidence="3">Drug/metabolite transporter (DMT)-like permease</fullName>
    </submittedName>
</protein>
<feature type="transmembrane region" description="Helical" evidence="1">
    <location>
        <begin position="149"/>
        <end position="169"/>
    </location>
</feature>
<dbReference type="EMBL" id="JACIGE010000008">
    <property type="protein sequence ID" value="MBB4247999.1"/>
    <property type="molecule type" value="Genomic_DNA"/>
</dbReference>
<dbReference type="Pfam" id="PF00892">
    <property type="entry name" value="EamA"/>
    <property type="match status" value="2"/>
</dbReference>
<name>A0A840GII9_RHOTE</name>
<comment type="caution">
    <text evidence="3">The sequence shown here is derived from an EMBL/GenBank/DDBJ whole genome shotgun (WGS) entry which is preliminary data.</text>
</comment>
<dbReference type="GO" id="GO:0016020">
    <property type="term" value="C:membrane"/>
    <property type="evidence" value="ECO:0007669"/>
    <property type="project" value="InterPro"/>
</dbReference>
<sequence length="291" mass="29710">MTARSARLNGYLFVVIAAGGFGAMPIFARFAYAEGVDLATMLFLRFAIAAALMTLVMLLWRLRWPRGRDLWLLIGMGALGYVGQAYCYFAALRYATAGLTTLLLYLYPAIVTILAAVLARRRLSGLRLAAVLAALFGAALAVGDSIGGSPLGIILGVGAALIYSVYILVGARVTDSAGAIPGATVVMLSAAAVYGGIALAQGMTLPHTGAGWAAVAGIAVLSTAAAIAAFLAAMKRLGAADAATLSTLEPVITIVLAAIFLGEAIGLRQLLGGAVILAAVLVLTRLPKTSA</sequence>
<keyword evidence="1" id="KW-0472">Membrane</keyword>
<accession>A0A840GII9</accession>
<feature type="transmembrane region" description="Helical" evidence="1">
    <location>
        <begin position="126"/>
        <end position="143"/>
    </location>
</feature>
<feature type="transmembrane region" description="Helical" evidence="1">
    <location>
        <begin position="38"/>
        <end position="58"/>
    </location>
</feature>
<feature type="domain" description="EamA" evidence="2">
    <location>
        <begin position="151"/>
        <end position="284"/>
    </location>
</feature>
<feature type="transmembrane region" description="Helical" evidence="1">
    <location>
        <begin position="209"/>
        <end position="231"/>
    </location>
</feature>
<evidence type="ECO:0000313" key="3">
    <source>
        <dbReference type="EMBL" id="MBB4247999.1"/>
    </source>
</evidence>
<feature type="transmembrane region" description="Helical" evidence="1">
    <location>
        <begin position="70"/>
        <end position="91"/>
    </location>
</feature>
<keyword evidence="1" id="KW-0812">Transmembrane</keyword>
<dbReference type="RefSeq" id="WP_153116870.1">
    <property type="nucleotide sequence ID" value="NZ_JACIGE010000008.1"/>
</dbReference>